<gene>
    <name evidence="1" type="ORF">RHMOL_Rhmol06G0111600</name>
</gene>
<comment type="caution">
    <text evidence="1">The sequence shown here is derived from an EMBL/GenBank/DDBJ whole genome shotgun (WGS) entry which is preliminary data.</text>
</comment>
<sequence>MNLTKSILGPVTPELVLPYTDEECAPLPLKEFPESEEDIDNLTDANGGDGSSGRKTGVDGEGKVAEDAELENMDVNKNAEAKTHVAADVATEDAAQV</sequence>
<dbReference type="EMBL" id="CM046393">
    <property type="protein sequence ID" value="KAI8550497.1"/>
    <property type="molecule type" value="Genomic_DNA"/>
</dbReference>
<name>A0ACC0NCZ6_RHOML</name>
<evidence type="ECO:0000313" key="2">
    <source>
        <dbReference type="Proteomes" id="UP001062846"/>
    </source>
</evidence>
<evidence type="ECO:0000313" key="1">
    <source>
        <dbReference type="EMBL" id="KAI8550497.1"/>
    </source>
</evidence>
<keyword evidence="2" id="KW-1185">Reference proteome</keyword>
<dbReference type="Proteomes" id="UP001062846">
    <property type="component" value="Chromosome 6"/>
</dbReference>
<proteinExistence type="predicted"/>
<accession>A0ACC0NCZ6</accession>
<reference evidence="1" key="1">
    <citation type="submission" date="2022-02" db="EMBL/GenBank/DDBJ databases">
        <title>Plant Genome Project.</title>
        <authorList>
            <person name="Zhang R.-G."/>
        </authorList>
    </citation>
    <scope>NUCLEOTIDE SEQUENCE</scope>
    <source>
        <strain evidence="1">AT1</strain>
    </source>
</reference>
<protein>
    <submittedName>
        <fullName evidence="1">Uncharacterized protein</fullName>
    </submittedName>
</protein>
<organism evidence="1 2">
    <name type="scientific">Rhododendron molle</name>
    <name type="common">Chinese azalea</name>
    <name type="synonym">Azalea mollis</name>
    <dbReference type="NCBI Taxonomy" id="49168"/>
    <lineage>
        <taxon>Eukaryota</taxon>
        <taxon>Viridiplantae</taxon>
        <taxon>Streptophyta</taxon>
        <taxon>Embryophyta</taxon>
        <taxon>Tracheophyta</taxon>
        <taxon>Spermatophyta</taxon>
        <taxon>Magnoliopsida</taxon>
        <taxon>eudicotyledons</taxon>
        <taxon>Gunneridae</taxon>
        <taxon>Pentapetalae</taxon>
        <taxon>asterids</taxon>
        <taxon>Ericales</taxon>
        <taxon>Ericaceae</taxon>
        <taxon>Ericoideae</taxon>
        <taxon>Rhodoreae</taxon>
        <taxon>Rhododendron</taxon>
    </lineage>
</organism>